<accession>A0A8I0A6E4</accession>
<dbReference type="GO" id="GO:0016887">
    <property type="term" value="F:ATP hydrolysis activity"/>
    <property type="evidence" value="ECO:0007669"/>
    <property type="project" value="InterPro"/>
</dbReference>
<dbReference type="PROSITE" id="PS00211">
    <property type="entry name" value="ABC_TRANSPORTER_1"/>
    <property type="match status" value="1"/>
</dbReference>
<evidence type="ECO:0000259" key="8">
    <source>
        <dbReference type="PROSITE" id="PS50893"/>
    </source>
</evidence>
<proteinExistence type="inferred from homology"/>
<dbReference type="InterPro" id="IPR003593">
    <property type="entry name" value="AAA+_ATPase"/>
</dbReference>
<keyword evidence="7" id="KW-0472">Membrane</keyword>
<evidence type="ECO:0000313" key="10">
    <source>
        <dbReference type="Proteomes" id="UP000662088"/>
    </source>
</evidence>
<evidence type="ECO:0000256" key="6">
    <source>
        <dbReference type="ARBA" id="ARBA00022840"/>
    </source>
</evidence>
<dbReference type="NCBIfam" id="TIGR01727">
    <property type="entry name" value="oligo_HPY"/>
    <property type="match status" value="1"/>
</dbReference>
<comment type="similarity">
    <text evidence="2">Belongs to the ABC transporter superfamily.</text>
</comment>
<comment type="caution">
    <text evidence="9">The sequence shown here is derived from an EMBL/GenBank/DDBJ whole genome shotgun (WGS) entry which is preliminary data.</text>
</comment>
<dbReference type="GO" id="GO:0015833">
    <property type="term" value="P:peptide transport"/>
    <property type="evidence" value="ECO:0007669"/>
    <property type="project" value="InterPro"/>
</dbReference>
<dbReference type="PANTHER" id="PTHR43297:SF2">
    <property type="entry name" value="DIPEPTIDE TRANSPORT ATP-BINDING PROTEIN DPPD"/>
    <property type="match status" value="1"/>
</dbReference>
<evidence type="ECO:0000256" key="4">
    <source>
        <dbReference type="ARBA" id="ARBA00022475"/>
    </source>
</evidence>
<dbReference type="InterPro" id="IPR027417">
    <property type="entry name" value="P-loop_NTPase"/>
</dbReference>
<dbReference type="GO" id="GO:0005886">
    <property type="term" value="C:plasma membrane"/>
    <property type="evidence" value="ECO:0007669"/>
    <property type="project" value="UniProtKB-SubCell"/>
</dbReference>
<dbReference type="SUPFAM" id="SSF52540">
    <property type="entry name" value="P-loop containing nucleoside triphosphate hydrolases"/>
    <property type="match status" value="1"/>
</dbReference>
<dbReference type="InterPro" id="IPR050388">
    <property type="entry name" value="ABC_Ni/Peptide_Import"/>
</dbReference>
<organism evidence="9 10">
    <name type="scientific">Clostridium lentum</name>
    <dbReference type="NCBI Taxonomy" id="2763037"/>
    <lineage>
        <taxon>Bacteria</taxon>
        <taxon>Bacillati</taxon>
        <taxon>Bacillota</taxon>
        <taxon>Clostridia</taxon>
        <taxon>Eubacteriales</taxon>
        <taxon>Clostridiaceae</taxon>
        <taxon>Clostridium</taxon>
    </lineage>
</organism>
<dbReference type="FunFam" id="3.40.50.300:FF:000016">
    <property type="entry name" value="Oligopeptide ABC transporter ATP-binding component"/>
    <property type="match status" value="1"/>
</dbReference>
<dbReference type="InterPro" id="IPR013563">
    <property type="entry name" value="Oligopep_ABC_C"/>
</dbReference>
<protein>
    <submittedName>
        <fullName evidence="9">ABC transporter ATP-binding protein</fullName>
    </submittedName>
</protein>
<dbReference type="InterPro" id="IPR017871">
    <property type="entry name" value="ABC_transporter-like_CS"/>
</dbReference>
<keyword evidence="4" id="KW-1003">Cell membrane</keyword>
<evidence type="ECO:0000256" key="3">
    <source>
        <dbReference type="ARBA" id="ARBA00022448"/>
    </source>
</evidence>
<sequence length="318" mass="35547">MLKVKDLSVNNNSVKILKNISFNIKKGEILGIVGESGCGKSTLIRALIQMMNKSEEIISGEILFNERNLLSLDSKQIRKLRGNNLAVIFQNPGATLNPIRKIGKQFVQTMQSHMNINKNEALEKAANMLEKVNLKDSKCILNSYPFELSGGMKQRVTIALAMILEPEILIADEPTSALDVTVQAQVVKEMMSLRDNFQTSIIIVTHSMSVISQMVDKVAVMYSGNIVEYGDKEDILRNPKHPYTKALIDAVPKMDGTMPKGIKGNPPLFTENITGCSFAPRCEKCNEVCIKNQQYLKKMHDGRYIACDYVKDVEKKYG</sequence>
<keyword evidence="6 9" id="KW-0067">ATP-binding</keyword>
<dbReference type="AlphaFoldDB" id="A0A8I0A6E4"/>
<dbReference type="Pfam" id="PF00005">
    <property type="entry name" value="ABC_tran"/>
    <property type="match status" value="1"/>
</dbReference>
<keyword evidence="10" id="KW-1185">Reference proteome</keyword>
<dbReference type="GO" id="GO:0005524">
    <property type="term" value="F:ATP binding"/>
    <property type="evidence" value="ECO:0007669"/>
    <property type="project" value="UniProtKB-KW"/>
</dbReference>
<dbReference type="CDD" id="cd03257">
    <property type="entry name" value="ABC_NikE_OppD_transporters"/>
    <property type="match status" value="1"/>
</dbReference>
<evidence type="ECO:0000256" key="7">
    <source>
        <dbReference type="ARBA" id="ARBA00023136"/>
    </source>
</evidence>
<evidence type="ECO:0000313" key="9">
    <source>
        <dbReference type="EMBL" id="MBC5640933.1"/>
    </source>
</evidence>
<reference evidence="9" key="1">
    <citation type="submission" date="2020-08" db="EMBL/GenBank/DDBJ databases">
        <title>Genome public.</title>
        <authorList>
            <person name="Liu C."/>
            <person name="Sun Q."/>
        </authorList>
    </citation>
    <scope>NUCLEOTIDE SEQUENCE</scope>
    <source>
        <strain evidence="9">NSJ-42</strain>
    </source>
</reference>
<dbReference type="PANTHER" id="PTHR43297">
    <property type="entry name" value="OLIGOPEPTIDE TRANSPORT ATP-BINDING PROTEIN APPD"/>
    <property type="match status" value="1"/>
</dbReference>
<feature type="domain" description="ABC transporter" evidence="8">
    <location>
        <begin position="2"/>
        <end position="248"/>
    </location>
</feature>
<gene>
    <name evidence="9" type="ORF">H8R92_10955</name>
</gene>
<evidence type="ECO:0000256" key="2">
    <source>
        <dbReference type="ARBA" id="ARBA00005417"/>
    </source>
</evidence>
<keyword evidence="5" id="KW-0547">Nucleotide-binding</keyword>
<comment type="subcellular location">
    <subcellularLocation>
        <location evidence="1">Cell membrane</location>
        <topology evidence="1">Peripheral membrane protein</topology>
    </subcellularLocation>
</comment>
<dbReference type="Gene3D" id="3.40.50.300">
    <property type="entry name" value="P-loop containing nucleotide triphosphate hydrolases"/>
    <property type="match status" value="1"/>
</dbReference>
<evidence type="ECO:0000256" key="1">
    <source>
        <dbReference type="ARBA" id="ARBA00004202"/>
    </source>
</evidence>
<keyword evidence="3" id="KW-0813">Transport</keyword>
<dbReference type="EMBL" id="JACOOQ010000019">
    <property type="protein sequence ID" value="MBC5640933.1"/>
    <property type="molecule type" value="Genomic_DNA"/>
</dbReference>
<dbReference type="Pfam" id="PF08352">
    <property type="entry name" value="oligo_HPY"/>
    <property type="match status" value="1"/>
</dbReference>
<dbReference type="Proteomes" id="UP000662088">
    <property type="component" value="Unassembled WGS sequence"/>
</dbReference>
<dbReference type="InterPro" id="IPR003439">
    <property type="entry name" value="ABC_transporter-like_ATP-bd"/>
</dbReference>
<name>A0A8I0A6E4_9CLOT</name>
<dbReference type="SMART" id="SM00382">
    <property type="entry name" value="AAA"/>
    <property type="match status" value="1"/>
</dbReference>
<evidence type="ECO:0000256" key="5">
    <source>
        <dbReference type="ARBA" id="ARBA00022741"/>
    </source>
</evidence>
<dbReference type="PROSITE" id="PS50893">
    <property type="entry name" value="ABC_TRANSPORTER_2"/>
    <property type="match status" value="1"/>
</dbReference>